<feature type="domain" description="TfoX N-terminal" evidence="2">
    <location>
        <begin position="20"/>
        <end position="102"/>
    </location>
</feature>
<dbReference type="Proteomes" id="UP001589776">
    <property type="component" value="Unassembled WGS sequence"/>
</dbReference>
<dbReference type="Gene3D" id="3.30.1460.30">
    <property type="entry name" value="YgaC/TfoX-N like chaperone"/>
    <property type="match status" value="1"/>
</dbReference>
<comment type="caution">
    <text evidence="3">The sequence shown here is derived from an EMBL/GenBank/DDBJ whole genome shotgun (WGS) entry which is preliminary data.</text>
</comment>
<reference evidence="3 4" key="1">
    <citation type="submission" date="2024-09" db="EMBL/GenBank/DDBJ databases">
        <authorList>
            <person name="Sun Q."/>
            <person name="Mori K."/>
        </authorList>
    </citation>
    <scope>NUCLEOTIDE SEQUENCE [LARGE SCALE GENOMIC DNA]</scope>
    <source>
        <strain evidence="3 4">CCM 7759</strain>
    </source>
</reference>
<evidence type="ECO:0000313" key="3">
    <source>
        <dbReference type="EMBL" id="MFC0211443.1"/>
    </source>
</evidence>
<keyword evidence="1" id="KW-1133">Transmembrane helix</keyword>
<name>A0ABV6DFN0_9BACL</name>
<keyword evidence="4" id="KW-1185">Reference proteome</keyword>
<keyword evidence="1" id="KW-0472">Membrane</keyword>
<accession>A0ABV6DFN0</accession>
<dbReference type="Pfam" id="PF04993">
    <property type="entry name" value="TfoX_N"/>
    <property type="match status" value="1"/>
</dbReference>
<dbReference type="InterPro" id="IPR007076">
    <property type="entry name" value="TfoX_N"/>
</dbReference>
<proteinExistence type="predicted"/>
<evidence type="ECO:0000313" key="4">
    <source>
        <dbReference type="Proteomes" id="UP001589776"/>
    </source>
</evidence>
<sequence>MPKMDESSKALFAAVMPLDPRVTVKPMFGALAGFINGNMFTGLVGTSIYVRLPEARREEMLSRGASEFAPMPGRAMKEYVVVPEAWRDEPEKIGELVAESLAWAETLPEKLPAKKKSKPAPAQ</sequence>
<gene>
    <name evidence="3" type="ORF">ACFFK0_03095</name>
</gene>
<dbReference type="EMBL" id="JBHLWN010000016">
    <property type="protein sequence ID" value="MFC0211443.1"/>
    <property type="molecule type" value="Genomic_DNA"/>
</dbReference>
<dbReference type="RefSeq" id="WP_377468428.1">
    <property type="nucleotide sequence ID" value="NZ_JBHLWN010000016.1"/>
</dbReference>
<protein>
    <submittedName>
        <fullName evidence="3">TfoX/Sxy family protein</fullName>
    </submittedName>
</protein>
<feature type="transmembrane region" description="Helical" evidence="1">
    <location>
        <begin position="27"/>
        <end position="50"/>
    </location>
</feature>
<keyword evidence="1" id="KW-0812">Transmembrane</keyword>
<organism evidence="3 4">
    <name type="scientific">Paenibacillus chartarius</name>
    <dbReference type="NCBI Taxonomy" id="747481"/>
    <lineage>
        <taxon>Bacteria</taxon>
        <taxon>Bacillati</taxon>
        <taxon>Bacillota</taxon>
        <taxon>Bacilli</taxon>
        <taxon>Bacillales</taxon>
        <taxon>Paenibacillaceae</taxon>
        <taxon>Paenibacillus</taxon>
    </lineage>
</organism>
<evidence type="ECO:0000256" key="1">
    <source>
        <dbReference type="SAM" id="Phobius"/>
    </source>
</evidence>
<evidence type="ECO:0000259" key="2">
    <source>
        <dbReference type="Pfam" id="PF04993"/>
    </source>
</evidence>
<dbReference type="SUPFAM" id="SSF159894">
    <property type="entry name" value="YgaC/TfoX-N like"/>
    <property type="match status" value="1"/>
</dbReference>